<evidence type="ECO:0000313" key="3">
    <source>
        <dbReference type="EMBL" id="QHT16238.1"/>
    </source>
</evidence>
<keyword evidence="1" id="KW-0175">Coiled coil</keyword>
<name>A0A6C0DH34_9ZZZZ</name>
<dbReference type="PROSITE" id="PS00028">
    <property type="entry name" value="ZINC_FINGER_C2H2_1"/>
    <property type="match status" value="1"/>
</dbReference>
<protein>
    <recommendedName>
        <fullName evidence="2">C2H2-type domain-containing protein</fullName>
    </recommendedName>
</protein>
<feature type="coiled-coil region" evidence="1">
    <location>
        <begin position="103"/>
        <end position="130"/>
    </location>
</feature>
<accession>A0A6C0DH34</accession>
<dbReference type="InterPro" id="IPR013087">
    <property type="entry name" value="Znf_C2H2_type"/>
</dbReference>
<evidence type="ECO:0000259" key="2">
    <source>
        <dbReference type="PROSITE" id="PS00028"/>
    </source>
</evidence>
<organism evidence="3">
    <name type="scientific">viral metagenome</name>
    <dbReference type="NCBI Taxonomy" id="1070528"/>
    <lineage>
        <taxon>unclassified sequences</taxon>
        <taxon>metagenomes</taxon>
        <taxon>organismal metagenomes</taxon>
    </lineage>
</organism>
<proteinExistence type="predicted"/>
<dbReference type="EMBL" id="MN739618">
    <property type="protein sequence ID" value="QHT16238.1"/>
    <property type="molecule type" value="Genomic_DNA"/>
</dbReference>
<sequence length="310" mass="35438">MNPNAETPKNAKVFDCKTCDFKCSKKSEYNRHILTLKHKILTNPNAILTEKTPEKNFQCKCGKIYKHMSSLCHHKKICKFDTDSQTTKDVEKDASAPISTECVLELIKQNKELQNTIVEQSKTIAELANKPTSITNTNCNNNNRFNINFFLNEQCKNAMNITDFVDSLKLTLQDLEKTGELGYVKGITNIIVNGLNELDVYKRPIHCSDVKRETMYIKDNDAWEKENSDKAKIKKMIKHISYKNAKQVGEWTKENKGYNDSSNKKSDKYLKIVSEANSGEDNEINKIISNITPIITIDKDNVSKKIEMPT</sequence>
<evidence type="ECO:0000256" key="1">
    <source>
        <dbReference type="SAM" id="Coils"/>
    </source>
</evidence>
<reference evidence="3" key="1">
    <citation type="journal article" date="2020" name="Nature">
        <title>Giant virus diversity and host interactions through global metagenomics.</title>
        <authorList>
            <person name="Schulz F."/>
            <person name="Roux S."/>
            <person name="Paez-Espino D."/>
            <person name="Jungbluth S."/>
            <person name="Walsh D.A."/>
            <person name="Denef V.J."/>
            <person name="McMahon K.D."/>
            <person name="Konstantinidis K.T."/>
            <person name="Eloe-Fadrosh E.A."/>
            <person name="Kyrpides N.C."/>
            <person name="Woyke T."/>
        </authorList>
    </citation>
    <scope>NUCLEOTIDE SEQUENCE</scope>
    <source>
        <strain evidence="3">GVMAG-M-3300023174-182</strain>
    </source>
</reference>
<feature type="domain" description="C2H2-type" evidence="2">
    <location>
        <begin position="16"/>
        <end position="38"/>
    </location>
</feature>
<dbReference type="AlphaFoldDB" id="A0A6C0DH34"/>